<evidence type="ECO:0000256" key="2">
    <source>
        <dbReference type="ARBA" id="ARBA00022692"/>
    </source>
</evidence>
<evidence type="ECO:0000259" key="6">
    <source>
        <dbReference type="Pfam" id="PF12698"/>
    </source>
</evidence>
<sequence length="435" mass="47087">MRFSWGRALTIAAREYLTTVRRTAFVLTLVLTPLGYALLMFIMIRPQVDQALRAIRSLERMAVVDSSGALDRGATELRTVFTPERMPFGARGGPAAEPQVIRTEVRFFDDAPQAFAALERGEVQQVLVAPPDFLATGAIRRYAESSNVFTGSGVERLVQRWVARALLHGRVDSLRIERATRPGLGMALYTKDAATGAWSVHDESRELMGFLLPFMCSFLIGLSVVVGGQYLLQGVSEEKESRILESMLTTVTPDDLVVGKLIGLGGAGLTLVLSWVAMGAAASGPALLAMGVSLSPALVGLMIVYFLLGYLFYASLMTGIGAVTSNLREAQQFAFVFTFMNFIPFYLISTIIGSPGSPVALGMSLFPPTAPVTMTLRLASQDAAVPAWQIALSIALLLGSAWIALRLAARVFRIGLLLYGKTPTLPEIARWIRHA</sequence>
<feature type="transmembrane region" description="Helical" evidence="5">
    <location>
        <begin position="24"/>
        <end position="44"/>
    </location>
</feature>
<keyword evidence="2 5" id="KW-0812">Transmembrane</keyword>
<proteinExistence type="predicted"/>
<evidence type="ECO:0000256" key="1">
    <source>
        <dbReference type="ARBA" id="ARBA00004141"/>
    </source>
</evidence>
<feature type="transmembrane region" description="Helical" evidence="5">
    <location>
        <begin position="333"/>
        <end position="352"/>
    </location>
</feature>
<protein>
    <submittedName>
        <fullName evidence="7">ABC transporter permease</fullName>
    </submittedName>
</protein>
<name>A0A832I394_UNCEI</name>
<dbReference type="GO" id="GO:0140359">
    <property type="term" value="F:ABC-type transporter activity"/>
    <property type="evidence" value="ECO:0007669"/>
    <property type="project" value="InterPro"/>
</dbReference>
<comment type="subcellular location">
    <subcellularLocation>
        <location evidence="1">Membrane</location>
        <topology evidence="1">Multi-pass membrane protein</topology>
    </subcellularLocation>
</comment>
<accession>A0A832I394</accession>
<comment type="caution">
    <text evidence="7">The sequence shown here is derived from an EMBL/GenBank/DDBJ whole genome shotgun (WGS) entry which is preliminary data.</text>
</comment>
<dbReference type="GO" id="GO:0016020">
    <property type="term" value="C:membrane"/>
    <property type="evidence" value="ECO:0007669"/>
    <property type="project" value="UniProtKB-SubCell"/>
</dbReference>
<feature type="domain" description="ABC-2 type transporter transmembrane" evidence="6">
    <location>
        <begin position="25"/>
        <end position="409"/>
    </location>
</feature>
<dbReference type="InterPro" id="IPR013525">
    <property type="entry name" value="ABC2_TM"/>
</dbReference>
<feature type="transmembrane region" description="Helical" evidence="5">
    <location>
        <begin position="385"/>
        <end position="405"/>
    </location>
</feature>
<reference evidence="7" key="1">
    <citation type="journal article" date="2020" name="mSystems">
        <title>Genome- and Community-Level Interaction Insights into Carbon Utilization and Element Cycling Functions of Hydrothermarchaeota in Hydrothermal Sediment.</title>
        <authorList>
            <person name="Zhou Z."/>
            <person name="Liu Y."/>
            <person name="Xu W."/>
            <person name="Pan J."/>
            <person name="Luo Z.H."/>
            <person name="Li M."/>
        </authorList>
    </citation>
    <scope>NUCLEOTIDE SEQUENCE [LARGE SCALE GENOMIC DNA]</scope>
    <source>
        <strain evidence="7">SpSt-381</strain>
    </source>
</reference>
<evidence type="ECO:0000313" key="7">
    <source>
        <dbReference type="EMBL" id="HGZ44354.1"/>
    </source>
</evidence>
<feature type="transmembrane region" description="Helical" evidence="5">
    <location>
        <begin position="288"/>
        <end position="313"/>
    </location>
</feature>
<evidence type="ECO:0000256" key="3">
    <source>
        <dbReference type="ARBA" id="ARBA00022989"/>
    </source>
</evidence>
<organism evidence="7">
    <name type="scientific">Eiseniibacteriota bacterium</name>
    <dbReference type="NCBI Taxonomy" id="2212470"/>
    <lineage>
        <taxon>Bacteria</taxon>
        <taxon>Candidatus Eiseniibacteriota</taxon>
    </lineage>
</organism>
<dbReference type="PANTHER" id="PTHR43471">
    <property type="entry name" value="ABC TRANSPORTER PERMEASE"/>
    <property type="match status" value="1"/>
</dbReference>
<keyword evidence="4 5" id="KW-0472">Membrane</keyword>
<dbReference type="AlphaFoldDB" id="A0A832I394"/>
<feature type="transmembrane region" description="Helical" evidence="5">
    <location>
        <begin position="257"/>
        <end position="276"/>
    </location>
</feature>
<keyword evidence="3 5" id="KW-1133">Transmembrane helix</keyword>
<dbReference type="Pfam" id="PF12698">
    <property type="entry name" value="ABC2_membrane_3"/>
    <property type="match status" value="1"/>
</dbReference>
<evidence type="ECO:0000256" key="5">
    <source>
        <dbReference type="SAM" id="Phobius"/>
    </source>
</evidence>
<dbReference type="EMBL" id="DSQF01000026">
    <property type="protein sequence ID" value="HGZ44354.1"/>
    <property type="molecule type" value="Genomic_DNA"/>
</dbReference>
<feature type="transmembrane region" description="Helical" evidence="5">
    <location>
        <begin position="210"/>
        <end position="232"/>
    </location>
</feature>
<dbReference type="PANTHER" id="PTHR43471:SF3">
    <property type="entry name" value="ABC TRANSPORTER PERMEASE PROTEIN NATB"/>
    <property type="match status" value="1"/>
</dbReference>
<evidence type="ECO:0000256" key="4">
    <source>
        <dbReference type="ARBA" id="ARBA00023136"/>
    </source>
</evidence>
<gene>
    <name evidence="7" type="ORF">ENR23_13235</name>
</gene>